<dbReference type="EMBL" id="JBANMG010000001">
    <property type="protein sequence ID" value="KAK6957757.1"/>
    <property type="molecule type" value="Genomic_DNA"/>
</dbReference>
<dbReference type="GO" id="GO:0004672">
    <property type="term" value="F:protein kinase activity"/>
    <property type="evidence" value="ECO:0007669"/>
    <property type="project" value="InterPro"/>
</dbReference>
<organism evidence="4 5">
    <name type="scientific">Daldinia eschscholtzii</name>
    <dbReference type="NCBI Taxonomy" id="292717"/>
    <lineage>
        <taxon>Eukaryota</taxon>
        <taxon>Fungi</taxon>
        <taxon>Dikarya</taxon>
        <taxon>Ascomycota</taxon>
        <taxon>Pezizomycotina</taxon>
        <taxon>Sordariomycetes</taxon>
        <taxon>Xylariomycetidae</taxon>
        <taxon>Xylariales</taxon>
        <taxon>Hypoxylaceae</taxon>
        <taxon>Daldinia</taxon>
    </lineage>
</organism>
<comment type="caution">
    <text evidence="4">The sequence shown here is derived from an EMBL/GenBank/DDBJ whole genome shotgun (WGS) entry which is preliminary data.</text>
</comment>
<evidence type="ECO:0000313" key="5">
    <source>
        <dbReference type="Proteomes" id="UP001369815"/>
    </source>
</evidence>
<keyword evidence="1" id="KW-0547">Nucleotide-binding</keyword>
<feature type="binding site" evidence="1">
    <location>
        <position position="128"/>
    </location>
    <ligand>
        <name>ATP</name>
        <dbReference type="ChEBI" id="CHEBI:30616"/>
    </ligand>
</feature>
<dbReference type="InterPro" id="IPR011009">
    <property type="entry name" value="Kinase-like_dom_sf"/>
</dbReference>
<name>A0AAX6MZD0_9PEZI</name>
<evidence type="ECO:0000256" key="1">
    <source>
        <dbReference type="PROSITE-ProRule" id="PRU10141"/>
    </source>
</evidence>
<dbReference type="GO" id="GO:0005524">
    <property type="term" value="F:ATP binding"/>
    <property type="evidence" value="ECO:0007669"/>
    <property type="project" value="UniProtKB-UniRule"/>
</dbReference>
<proteinExistence type="predicted"/>
<dbReference type="PROSITE" id="PS50011">
    <property type="entry name" value="PROTEIN_KINASE_DOM"/>
    <property type="match status" value="1"/>
</dbReference>
<evidence type="ECO:0000259" key="3">
    <source>
        <dbReference type="PROSITE" id="PS50011"/>
    </source>
</evidence>
<dbReference type="Pfam" id="PF06293">
    <property type="entry name" value="Kdo"/>
    <property type="match status" value="1"/>
</dbReference>
<evidence type="ECO:0000256" key="2">
    <source>
        <dbReference type="SAM" id="MobiDB-lite"/>
    </source>
</evidence>
<feature type="domain" description="Protein kinase" evidence="3">
    <location>
        <begin position="96"/>
        <end position="340"/>
    </location>
</feature>
<sequence length="340" mass="38600">MSSWQSRLAPWSAPPEPDKPRLPYEPGLTLNIQRIRPPPPFDHIYLPHLTPEYRTFILQNRVVDVDRLKSTTLVDYCLSTVPLPIEPLGETAVLKVDGVMAVGDGRNAQIVTCDIDLPGTDQHRMVAKIYDPLYYSFVSEESPNIPEDVVGLADGDLAAEAAAFECLNAPLGGKVIPRYYGSWTFNLTLRNQKRAVHLILMERIDGIILRTLNPDNYSDEDKLRVVAKVMECDALMEYYGVTHTDLYPRNIICSTDDLSSSKLAVRVIDFNSSVVHSLRGLVPRYTTKSLPESPINLFWKNAPDGLREWVPDYLREDEKWRDWLKSRWSNSPSFETAVPE</sequence>
<dbReference type="PROSITE" id="PS00107">
    <property type="entry name" value="PROTEIN_KINASE_ATP"/>
    <property type="match status" value="1"/>
</dbReference>
<keyword evidence="1" id="KW-0067">ATP-binding</keyword>
<accession>A0AAX6MZD0</accession>
<evidence type="ECO:0000313" key="4">
    <source>
        <dbReference type="EMBL" id="KAK6957757.1"/>
    </source>
</evidence>
<protein>
    <recommendedName>
        <fullName evidence="3">Protein kinase domain-containing protein</fullName>
    </recommendedName>
</protein>
<dbReference type="InterPro" id="IPR017441">
    <property type="entry name" value="Protein_kinase_ATP_BS"/>
</dbReference>
<keyword evidence="5" id="KW-1185">Reference proteome</keyword>
<feature type="region of interest" description="Disordered" evidence="2">
    <location>
        <begin position="1"/>
        <end position="25"/>
    </location>
</feature>
<gene>
    <name evidence="4" type="ORF">Daesc_000545</name>
</gene>
<dbReference type="InterPro" id="IPR000719">
    <property type="entry name" value="Prot_kinase_dom"/>
</dbReference>
<dbReference type="SUPFAM" id="SSF56112">
    <property type="entry name" value="Protein kinase-like (PK-like)"/>
    <property type="match status" value="1"/>
</dbReference>
<reference evidence="4 5" key="1">
    <citation type="journal article" date="2024" name="Front Chem Biol">
        <title>Unveiling the potential of Daldinia eschscholtzii MFLUCC 19-0629 through bioactivity and bioinformatics studies for enhanced sustainable agriculture production.</title>
        <authorList>
            <person name="Brooks S."/>
            <person name="Weaver J.A."/>
            <person name="Klomchit A."/>
            <person name="Alharthi S.A."/>
            <person name="Onlamun T."/>
            <person name="Nurani R."/>
            <person name="Vong T.K."/>
            <person name="Alberti F."/>
            <person name="Greco C."/>
        </authorList>
    </citation>
    <scope>NUCLEOTIDE SEQUENCE [LARGE SCALE GENOMIC DNA]</scope>
    <source>
        <strain evidence="4">MFLUCC 19-0629</strain>
    </source>
</reference>
<dbReference type="Proteomes" id="UP001369815">
    <property type="component" value="Unassembled WGS sequence"/>
</dbReference>
<dbReference type="AlphaFoldDB" id="A0AAX6MZD0"/>